<dbReference type="AlphaFoldDB" id="J4HY10"/>
<dbReference type="InParanoid" id="J4HY10"/>
<name>J4HY10_9APHY</name>
<evidence type="ECO:0000256" key="1">
    <source>
        <dbReference type="SAM" id="MobiDB-lite"/>
    </source>
</evidence>
<keyword evidence="3" id="KW-1185">Reference proteome</keyword>
<proteinExistence type="predicted"/>
<dbReference type="RefSeq" id="XP_012182875.1">
    <property type="nucleotide sequence ID" value="XM_012327485.1"/>
</dbReference>
<gene>
    <name evidence="2" type="ORF">FIBRA_05729</name>
</gene>
<protein>
    <submittedName>
        <fullName evidence="2">Uncharacterized protein</fullName>
    </submittedName>
</protein>
<evidence type="ECO:0000313" key="3">
    <source>
        <dbReference type="Proteomes" id="UP000006352"/>
    </source>
</evidence>
<dbReference type="EMBL" id="HE797119">
    <property type="protein sequence ID" value="CCM03592.1"/>
    <property type="molecule type" value="Genomic_DNA"/>
</dbReference>
<dbReference type="Proteomes" id="UP000006352">
    <property type="component" value="Unassembled WGS sequence"/>
</dbReference>
<dbReference type="STRING" id="599839.J4HY10"/>
<feature type="compositionally biased region" description="Low complexity" evidence="1">
    <location>
        <begin position="279"/>
        <end position="289"/>
    </location>
</feature>
<dbReference type="HOGENOM" id="CLU_064332_0_0_1"/>
<sequence length="367" mass="40195">MSKFNIICFAIIKAMCPEEPFSGPAYQLVLFWCDCTTFEETSVRLFDPMIPNILASLGSQAAVLEAAGWTVRMTGKRIYEPVERKVAVDRLVSLVSKLARCGVVSLHDAPDFMLSMFFIALDRSTSAELRSHIIVAIELLGQTLSGSGDGPIDIEVSVCSKILQFAKDLSPLNRAYLLSLMPGGCPSTGRIVRWLANCLLLNTDMPSPASYKSLPPLSPIVDLLSPPTGSGDLFDIIGNLETVNYYDDLVCHIDILSKVLNDVEAYVALENGIRLEAASTEVAESESTSPQKGSSSREAPPTRLEQIKAVLDGLHGKIVDTRAAHLDRSRAKAALQRLSFRLYYQRTASLRSGKPRNLHGYFGQSRK</sequence>
<feature type="region of interest" description="Disordered" evidence="1">
    <location>
        <begin position="279"/>
        <end position="302"/>
    </location>
</feature>
<reference evidence="2 3" key="1">
    <citation type="journal article" date="2012" name="Appl. Environ. Microbiol.">
        <title>Short-read sequencing for genomic analysis of the brown rot fungus Fibroporia radiculosa.</title>
        <authorList>
            <person name="Tang J.D."/>
            <person name="Perkins A.D."/>
            <person name="Sonstegard T.S."/>
            <person name="Schroeder S.G."/>
            <person name="Burgess S.C."/>
            <person name="Diehl S.V."/>
        </authorList>
    </citation>
    <scope>NUCLEOTIDE SEQUENCE [LARGE SCALE GENOMIC DNA]</scope>
    <source>
        <strain evidence="2 3">TFFH 294</strain>
    </source>
</reference>
<organism evidence="2 3">
    <name type="scientific">Fibroporia radiculosa</name>
    <dbReference type="NCBI Taxonomy" id="599839"/>
    <lineage>
        <taxon>Eukaryota</taxon>
        <taxon>Fungi</taxon>
        <taxon>Dikarya</taxon>
        <taxon>Basidiomycota</taxon>
        <taxon>Agaricomycotina</taxon>
        <taxon>Agaricomycetes</taxon>
        <taxon>Polyporales</taxon>
        <taxon>Fibroporiaceae</taxon>
        <taxon>Fibroporia</taxon>
    </lineage>
</organism>
<dbReference type="GeneID" id="24098503"/>
<evidence type="ECO:0000313" key="2">
    <source>
        <dbReference type="EMBL" id="CCM03592.1"/>
    </source>
</evidence>
<dbReference type="OrthoDB" id="5599613at2759"/>
<accession>J4HY10</accession>